<comment type="function">
    <text evidence="12">Catalyzes the initial step of the lipid cycle reactions in the biosynthesis of the cell wall peptidoglycan: transfers peptidoglycan precursor phospho-MurNAc-pentapeptide from UDP-MurNAc-pentapeptide onto the lipid carrier undecaprenyl phosphate, yielding undecaprenyl-pyrophosphoryl-MurNAc-pentapeptide, known as lipid I.</text>
</comment>
<dbReference type="InterPro" id="IPR018480">
    <property type="entry name" value="PNAcMuramoyl-5peptid_Trfase_CS"/>
</dbReference>
<dbReference type="GO" id="GO:0005886">
    <property type="term" value="C:plasma membrane"/>
    <property type="evidence" value="ECO:0007669"/>
    <property type="project" value="UniProtKB-SubCell"/>
</dbReference>
<evidence type="ECO:0000256" key="5">
    <source>
        <dbReference type="ARBA" id="ARBA00022692"/>
    </source>
</evidence>
<dbReference type="GO" id="GO:0008360">
    <property type="term" value="P:regulation of cell shape"/>
    <property type="evidence" value="ECO:0007669"/>
    <property type="project" value="UniProtKB-KW"/>
</dbReference>
<comment type="catalytic activity">
    <reaction evidence="12">
        <text>UDP-N-acetyl-alpha-D-muramoyl-L-alanyl-gamma-D-glutamyl-meso-2,6-diaminopimeloyl-D-alanyl-D-alanine + di-trans,octa-cis-undecaprenyl phosphate = di-trans,octa-cis-undecaprenyl diphospho-N-acetyl-alpha-D-muramoyl-L-alanyl-D-glutamyl-meso-2,6-diaminopimeloyl-D-alanyl-D-alanine + UMP</text>
        <dbReference type="Rhea" id="RHEA:28386"/>
        <dbReference type="ChEBI" id="CHEBI:57865"/>
        <dbReference type="ChEBI" id="CHEBI:60392"/>
        <dbReference type="ChEBI" id="CHEBI:61386"/>
        <dbReference type="ChEBI" id="CHEBI:61387"/>
        <dbReference type="EC" id="2.7.8.13"/>
    </reaction>
</comment>
<feature type="transmembrane region" description="Helical" evidence="12">
    <location>
        <begin position="73"/>
        <end position="91"/>
    </location>
</feature>
<comment type="cofactor">
    <cofactor evidence="12 14">
        <name>Mg(2+)</name>
        <dbReference type="ChEBI" id="CHEBI:18420"/>
    </cofactor>
</comment>
<dbReference type="HAMAP" id="MF_00038">
    <property type="entry name" value="MraY"/>
    <property type="match status" value="1"/>
</dbReference>
<keyword evidence="8 12" id="KW-1133">Transmembrane helix</keyword>
<keyword evidence="5 12" id="KW-0812">Transmembrane</keyword>
<evidence type="ECO:0000256" key="1">
    <source>
        <dbReference type="ARBA" id="ARBA00004141"/>
    </source>
</evidence>
<dbReference type="InterPro" id="IPR003524">
    <property type="entry name" value="PNAcMuramoyl-5peptid_Trfase"/>
</dbReference>
<evidence type="ECO:0000256" key="6">
    <source>
        <dbReference type="ARBA" id="ARBA00022960"/>
    </source>
</evidence>
<keyword evidence="11 12" id="KW-0961">Cell wall biogenesis/degradation</keyword>
<dbReference type="Pfam" id="PF00953">
    <property type="entry name" value="Glycos_transf_4"/>
    <property type="match status" value="1"/>
</dbReference>
<protein>
    <recommendedName>
        <fullName evidence="12 13">Phospho-N-acetylmuramoyl-pentapeptide-transferase</fullName>
        <ecNumber evidence="12 13">2.7.8.13</ecNumber>
    </recommendedName>
    <alternativeName>
        <fullName evidence="12">UDP-MurNAc-pentapeptide phosphotransferase</fullName>
    </alternativeName>
</protein>
<comment type="pathway">
    <text evidence="12">Cell wall biogenesis; peptidoglycan biosynthesis.</text>
</comment>
<evidence type="ECO:0000256" key="10">
    <source>
        <dbReference type="ARBA" id="ARBA00023306"/>
    </source>
</evidence>
<dbReference type="InterPro" id="IPR000715">
    <property type="entry name" value="Glycosyl_transferase_4"/>
</dbReference>
<feature type="transmembrane region" description="Helical" evidence="12">
    <location>
        <begin position="97"/>
        <end position="114"/>
    </location>
</feature>
<keyword evidence="9 12" id="KW-0472">Membrane</keyword>
<dbReference type="PROSITE" id="PS01347">
    <property type="entry name" value="MRAY_1"/>
    <property type="match status" value="1"/>
</dbReference>
<dbReference type="GO" id="GO:0071555">
    <property type="term" value="P:cell wall organization"/>
    <property type="evidence" value="ECO:0007669"/>
    <property type="project" value="UniProtKB-KW"/>
</dbReference>
<sequence length="367" mass="40493">MLAEFLYQFKDVFFGFNVFRYITVRATLSAVTALFFALWLGPKIINALRNRQIGEEIRTNGPKSHQAKKGTPTMGGLIILLAIISGTLLWADVANMYLLLAFLATLSMGIIGFADDYLKSILKMKKGLIGRYKLIGQITLGLMLALVLVFHPFFDGIHSNTSIPFFKNWELDLGYWYIPFVIFVVTGSSNAVNLTDGLDGLAAGLSAIAFIALAGIAYVTSNVNFSNYLNVIYLPGSEELVIFCMAVFGASIGFLWYNAYPAQVFMGDTGSLALGSALGTVAVLLKKELLLLMIAGIFIAEALSVIIQTGYFKYTKKKYGEGRRVFKMAPLHHHFELAGWHEVKVVFRFLIVGILLALLSLSTFKTQ</sequence>
<keyword evidence="4 12" id="KW-0808">Transferase</keyword>
<proteinExistence type="inferred from homology"/>
<evidence type="ECO:0000256" key="7">
    <source>
        <dbReference type="ARBA" id="ARBA00022984"/>
    </source>
</evidence>
<evidence type="ECO:0000256" key="8">
    <source>
        <dbReference type="ARBA" id="ARBA00022989"/>
    </source>
</evidence>
<dbReference type="NCBIfam" id="TIGR00445">
    <property type="entry name" value="mraY"/>
    <property type="match status" value="1"/>
</dbReference>
<keyword evidence="3 12" id="KW-0132">Cell division</keyword>
<keyword evidence="12 14" id="KW-0479">Metal-binding</keyword>
<feature type="binding site" evidence="14">
    <location>
        <position position="268"/>
    </location>
    <ligand>
        <name>Mg(2+)</name>
        <dbReference type="ChEBI" id="CHEBI:18420"/>
    </ligand>
</feature>
<dbReference type="AlphaFoldDB" id="A0A7V1LM95"/>
<evidence type="ECO:0000256" key="2">
    <source>
        <dbReference type="ARBA" id="ARBA00005583"/>
    </source>
</evidence>
<evidence type="ECO:0000256" key="14">
    <source>
        <dbReference type="PIRSR" id="PIRSR600715-1"/>
    </source>
</evidence>
<comment type="similarity">
    <text evidence="2 12">Belongs to the glycosyltransferase 4 family. MraY subfamily.</text>
</comment>
<dbReference type="UniPathway" id="UPA00219"/>
<accession>A0A7V1LM95</accession>
<evidence type="ECO:0000256" key="3">
    <source>
        <dbReference type="ARBA" id="ARBA00022618"/>
    </source>
</evidence>
<evidence type="ECO:0000256" key="4">
    <source>
        <dbReference type="ARBA" id="ARBA00022679"/>
    </source>
</evidence>
<feature type="transmembrane region" description="Helical" evidence="12">
    <location>
        <begin position="345"/>
        <end position="364"/>
    </location>
</feature>
<evidence type="ECO:0000256" key="11">
    <source>
        <dbReference type="ARBA" id="ARBA00023316"/>
    </source>
</evidence>
<evidence type="ECO:0000256" key="9">
    <source>
        <dbReference type="ARBA" id="ARBA00023136"/>
    </source>
</evidence>
<dbReference type="PANTHER" id="PTHR22926">
    <property type="entry name" value="PHOSPHO-N-ACETYLMURAMOYL-PENTAPEPTIDE-TRANSFERASE"/>
    <property type="match status" value="1"/>
</dbReference>
<evidence type="ECO:0000313" key="15">
    <source>
        <dbReference type="EMBL" id="HED10614.1"/>
    </source>
</evidence>
<feature type="transmembrane region" description="Helical" evidence="12">
    <location>
        <begin position="291"/>
        <end position="314"/>
    </location>
</feature>
<keyword evidence="7 12" id="KW-0573">Peptidoglycan synthesis</keyword>
<keyword evidence="10 12" id="KW-0131">Cell cycle</keyword>
<name>A0A7V1LM95_CALAY</name>
<feature type="transmembrane region" description="Helical" evidence="12">
    <location>
        <begin position="201"/>
        <end position="220"/>
    </location>
</feature>
<feature type="transmembrane region" description="Helical" evidence="12">
    <location>
        <begin position="240"/>
        <end position="257"/>
    </location>
</feature>
<feature type="transmembrane region" description="Helical" evidence="12">
    <location>
        <begin position="20"/>
        <end position="41"/>
    </location>
</feature>
<reference evidence="15" key="1">
    <citation type="journal article" date="2020" name="mSystems">
        <title>Genome- and Community-Level Interaction Insights into Carbon Utilization and Element Cycling Functions of Hydrothermarchaeota in Hydrothermal Sediment.</title>
        <authorList>
            <person name="Zhou Z."/>
            <person name="Liu Y."/>
            <person name="Xu W."/>
            <person name="Pan J."/>
            <person name="Luo Z.H."/>
            <person name="Li M."/>
        </authorList>
    </citation>
    <scope>NUCLEOTIDE SEQUENCE [LARGE SCALE GENOMIC DNA]</scope>
    <source>
        <strain evidence="15">HyVt-456</strain>
    </source>
</reference>
<comment type="caution">
    <text evidence="15">The sequence shown here is derived from an EMBL/GenBank/DDBJ whole genome shotgun (WGS) entry which is preliminary data.</text>
</comment>
<feature type="transmembrane region" description="Helical" evidence="12">
    <location>
        <begin position="174"/>
        <end position="194"/>
    </location>
</feature>
<dbReference type="Pfam" id="PF10555">
    <property type="entry name" value="MraY_sig1"/>
    <property type="match status" value="1"/>
</dbReference>
<dbReference type="PANTHER" id="PTHR22926:SF5">
    <property type="entry name" value="PHOSPHO-N-ACETYLMURAMOYL-PENTAPEPTIDE-TRANSFERASE HOMOLOG"/>
    <property type="match status" value="1"/>
</dbReference>
<dbReference type="Proteomes" id="UP000886005">
    <property type="component" value="Unassembled WGS sequence"/>
</dbReference>
<feature type="transmembrane region" description="Helical" evidence="12">
    <location>
        <begin position="134"/>
        <end position="154"/>
    </location>
</feature>
<dbReference type="EMBL" id="DRLD01000220">
    <property type="protein sequence ID" value="HED10614.1"/>
    <property type="molecule type" value="Genomic_DNA"/>
</dbReference>
<organism evidence="15">
    <name type="scientific">Caldithrix abyssi</name>
    <dbReference type="NCBI Taxonomy" id="187145"/>
    <lineage>
        <taxon>Bacteria</taxon>
        <taxon>Pseudomonadati</taxon>
        <taxon>Calditrichota</taxon>
        <taxon>Calditrichia</taxon>
        <taxon>Calditrichales</taxon>
        <taxon>Calditrichaceae</taxon>
        <taxon>Caldithrix</taxon>
    </lineage>
</organism>
<dbReference type="EC" id="2.7.8.13" evidence="12 13"/>
<comment type="subcellular location">
    <subcellularLocation>
        <location evidence="12">Cell membrane</location>
        <topology evidence="12">Multi-pass membrane protein</topology>
    </subcellularLocation>
    <subcellularLocation>
        <location evidence="1">Membrane</location>
        <topology evidence="1">Multi-pass membrane protein</topology>
    </subcellularLocation>
</comment>
<evidence type="ECO:0000256" key="12">
    <source>
        <dbReference type="HAMAP-Rule" id="MF_00038"/>
    </source>
</evidence>
<keyword evidence="12 14" id="KW-0460">Magnesium</keyword>
<keyword evidence="12" id="KW-1003">Cell membrane</keyword>
<feature type="transmembrane region" description="Helical" evidence="12">
    <location>
        <begin position="264"/>
        <end position="285"/>
    </location>
</feature>
<keyword evidence="6 12" id="KW-0133">Cell shape</keyword>
<dbReference type="PROSITE" id="PS01348">
    <property type="entry name" value="MRAY_2"/>
    <property type="match status" value="1"/>
</dbReference>
<dbReference type="GO" id="GO:0051301">
    <property type="term" value="P:cell division"/>
    <property type="evidence" value="ECO:0007669"/>
    <property type="project" value="UniProtKB-KW"/>
</dbReference>
<dbReference type="GO" id="GO:0008963">
    <property type="term" value="F:phospho-N-acetylmuramoyl-pentapeptide-transferase activity"/>
    <property type="evidence" value="ECO:0007669"/>
    <property type="project" value="UniProtKB-UniRule"/>
</dbReference>
<gene>
    <name evidence="12" type="primary">mraY</name>
    <name evidence="15" type="ORF">ENJ10_07980</name>
</gene>
<dbReference type="GO" id="GO:0046872">
    <property type="term" value="F:metal ion binding"/>
    <property type="evidence" value="ECO:0007669"/>
    <property type="project" value="UniProtKB-KW"/>
</dbReference>
<dbReference type="GO" id="GO:0009252">
    <property type="term" value="P:peptidoglycan biosynthetic process"/>
    <property type="evidence" value="ECO:0007669"/>
    <property type="project" value="UniProtKB-UniRule"/>
</dbReference>
<dbReference type="CDD" id="cd06852">
    <property type="entry name" value="GT_MraY"/>
    <property type="match status" value="1"/>
</dbReference>
<evidence type="ECO:0000256" key="13">
    <source>
        <dbReference type="NCBIfam" id="TIGR00445"/>
    </source>
</evidence>
<feature type="binding site" evidence="14">
    <location>
        <position position="193"/>
    </location>
    <ligand>
        <name>Mg(2+)</name>
        <dbReference type="ChEBI" id="CHEBI:18420"/>
    </ligand>
</feature>